<dbReference type="EMBL" id="BKCJ010006062">
    <property type="protein sequence ID" value="GEU70149.1"/>
    <property type="molecule type" value="Genomic_DNA"/>
</dbReference>
<gene>
    <name evidence="1" type="ORF">Tci_042127</name>
</gene>
<evidence type="ECO:0000313" key="1">
    <source>
        <dbReference type="EMBL" id="GEU70149.1"/>
    </source>
</evidence>
<name>A0A6L2M9M5_TANCI</name>
<sequence length="230" mass="26599">MSVRRNRSKRKIRIPNRYEDIVCDLNKNKEIRHEVNEDPIVRDEQDEIRVLDNDLGERRVRENGESVCEIKCTTDSISKENNLESCNVSEKVKISYAKMTASLFTEADKTLCYVPTAIDENGSDVAIFYEELVNIMFDIPLEAWSAKGISTLASSLGKPLVMDDMTAQMCQYSKGRIGYDRVLVEVNACKEFKEFIEDQYKDKRGLVIRVKKIKMEYSWKLAKCNHCNVF</sequence>
<protein>
    <recommendedName>
        <fullName evidence="2">DUF4283 domain-containing protein</fullName>
    </recommendedName>
</protein>
<reference evidence="1" key="1">
    <citation type="journal article" date="2019" name="Sci. Rep.">
        <title>Draft genome of Tanacetum cinerariifolium, the natural source of mosquito coil.</title>
        <authorList>
            <person name="Yamashiro T."/>
            <person name="Shiraishi A."/>
            <person name="Satake H."/>
            <person name="Nakayama K."/>
        </authorList>
    </citation>
    <scope>NUCLEOTIDE SEQUENCE</scope>
</reference>
<comment type="caution">
    <text evidence="1">The sequence shown here is derived from an EMBL/GenBank/DDBJ whole genome shotgun (WGS) entry which is preliminary data.</text>
</comment>
<dbReference type="PANTHER" id="PTHR31286:SF99">
    <property type="entry name" value="DUF4283 DOMAIN-CONTAINING PROTEIN"/>
    <property type="match status" value="1"/>
</dbReference>
<dbReference type="InterPro" id="IPR040256">
    <property type="entry name" value="At4g02000-like"/>
</dbReference>
<organism evidence="1">
    <name type="scientific">Tanacetum cinerariifolium</name>
    <name type="common">Dalmatian daisy</name>
    <name type="synonym">Chrysanthemum cinerariifolium</name>
    <dbReference type="NCBI Taxonomy" id="118510"/>
    <lineage>
        <taxon>Eukaryota</taxon>
        <taxon>Viridiplantae</taxon>
        <taxon>Streptophyta</taxon>
        <taxon>Embryophyta</taxon>
        <taxon>Tracheophyta</taxon>
        <taxon>Spermatophyta</taxon>
        <taxon>Magnoliopsida</taxon>
        <taxon>eudicotyledons</taxon>
        <taxon>Gunneridae</taxon>
        <taxon>Pentapetalae</taxon>
        <taxon>asterids</taxon>
        <taxon>campanulids</taxon>
        <taxon>Asterales</taxon>
        <taxon>Asteraceae</taxon>
        <taxon>Asteroideae</taxon>
        <taxon>Anthemideae</taxon>
        <taxon>Anthemidinae</taxon>
        <taxon>Tanacetum</taxon>
    </lineage>
</organism>
<accession>A0A6L2M9M5</accession>
<dbReference type="AlphaFoldDB" id="A0A6L2M9M5"/>
<evidence type="ECO:0008006" key="2">
    <source>
        <dbReference type="Google" id="ProtNLM"/>
    </source>
</evidence>
<proteinExistence type="predicted"/>
<dbReference type="PANTHER" id="PTHR31286">
    <property type="entry name" value="GLYCINE-RICH CELL WALL STRUCTURAL PROTEIN 1.8-LIKE"/>
    <property type="match status" value="1"/>
</dbReference>